<feature type="chain" id="PRO_5004374330" description="Imelysin-like domain-containing protein" evidence="2">
    <location>
        <begin position="29"/>
        <end position="351"/>
    </location>
</feature>
<gene>
    <name evidence="3" type="ORF">OLEAN_C34390</name>
</gene>
<keyword evidence="2" id="KW-0732">Signal</keyword>
<organism evidence="3 4">
    <name type="scientific">Oleispira antarctica RB-8</name>
    <dbReference type="NCBI Taxonomy" id="698738"/>
    <lineage>
        <taxon>Bacteria</taxon>
        <taxon>Pseudomonadati</taxon>
        <taxon>Pseudomonadota</taxon>
        <taxon>Gammaproteobacteria</taxon>
        <taxon>Oceanospirillales</taxon>
        <taxon>Oceanospirillaceae</taxon>
        <taxon>Oleispira</taxon>
    </lineage>
</organism>
<feature type="region of interest" description="Disordered" evidence="1">
    <location>
        <begin position="332"/>
        <end position="351"/>
    </location>
</feature>
<dbReference type="Proteomes" id="UP000032749">
    <property type="component" value="Chromosome"/>
</dbReference>
<dbReference type="AlphaFoldDB" id="R4YRR6"/>
<evidence type="ECO:0000256" key="2">
    <source>
        <dbReference type="SAM" id="SignalP"/>
    </source>
</evidence>
<proteinExistence type="predicted"/>
<reference evidence="3 4" key="1">
    <citation type="journal article" date="2013" name="Nat. Commun.">
        <title>Genome sequence and functional genomic analysis of the oil-degrading bacterium Oleispira antarctica.</title>
        <authorList>
            <person name="Kube M."/>
            <person name="Chernikova T.N."/>
            <person name="Al-Ramahi Y."/>
            <person name="Beloqui A."/>
            <person name="Lopez-Cortez N."/>
            <person name="Guazzaroni M.E."/>
            <person name="Heipieper H.J."/>
            <person name="Klages S."/>
            <person name="Kotsyurbenko O.R."/>
            <person name="Langer I."/>
            <person name="Nechitaylo T.Y."/>
            <person name="Lunsdorf H."/>
            <person name="Fernandez M."/>
            <person name="Juarez S."/>
            <person name="Ciordia S."/>
            <person name="Singer A."/>
            <person name="Kagan O."/>
            <person name="Egorova O."/>
            <person name="Petit P.A."/>
            <person name="Stogios P."/>
            <person name="Kim Y."/>
            <person name="Tchigvintsev A."/>
            <person name="Flick R."/>
            <person name="Denaro R."/>
            <person name="Genovese M."/>
            <person name="Albar J.P."/>
            <person name="Reva O.N."/>
            <person name="Martinez-Gomariz M."/>
            <person name="Tran H."/>
            <person name="Ferrer M."/>
            <person name="Savchenko A."/>
            <person name="Yakunin A.F."/>
            <person name="Yakimov M.M."/>
            <person name="Golyshina O.V."/>
            <person name="Reinhardt R."/>
            <person name="Golyshin P.N."/>
        </authorList>
    </citation>
    <scope>NUCLEOTIDE SEQUENCE [LARGE SCALE GENOMIC DNA]</scope>
</reference>
<dbReference type="HOGENOM" id="CLU_787092_0_0_6"/>
<feature type="signal peptide" evidence="2">
    <location>
        <begin position="1"/>
        <end position="28"/>
    </location>
</feature>
<evidence type="ECO:0000313" key="4">
    <source>
        <dbReference type="Proteomes" id="UP000032749"/>
    </source>
</evidence>
<dbReference type="OrthoDB" id="318536at2"/>
<protein>
    <recommendedName>
        <fullName evidence="5">Imelysin-like domain-containing protein</fullName>
    </recommendedName>
</protein>
<evidence type="ECO:0000256" key="1">
    <source>
        <dbReference type="SAM" id="MobiDB-lite"/>
    </source>
</evidence>
<dbReference type="KEGG" id="oai:OLEAN_C34390"/>
<dbReference type="STRING" id="698738.OLEAN_C34390"/>
<keyword evidence="4" id="KW-1185">Reference proteome</keyword>
<dbReference type="PROSITE" id="PS51257">
    <property type="entry name" value="PROKAR_LIPOPROTEIN"/>
    <property type="match status" value="1"/>
</dbReference>
<accession>R4YRR6</accession>
<name>R4YRR6_OLEAN</name>
<sequence length="351" mass="38651">MTNILKTKINIFLLSLTALLTTMTGCSHNPISYTTGIVVEGIVENEIYPYVIAQGDTDIACNLGRTFEFFLDSVNEMTDLKNGYLAMMPLLSSVCSEYHAREAELRSIRALRKGDIEGAKDARQLQKQWLTKTAQRRSKSFDLGMQIYDFKPIRSSYECPNFDEELDEITFLLSLTMGALAIKNDAESGMAAGVSRSIASTILKAANCVDNEKWGGAPQALQATLWILLPNKKPSDIKKNNWEILEYASRSSITVGFHLGSALHVAAAEIAGNRTELYKALTLYKETAGDEAFNKGSYTLVDTISIGIIHDISNVLWTSEVGSRTPFGQLGNLPPTITEAKDNSEELDSLL</sequence>
<evidence type="ECO:0008006" key="5">
    <source>
        <dbReference type="Google" id="ProtNLM"/>
    </source>
</evidence>
<evidence type="ECO:0000313" key="3">
    <source>
        <dbReference type="EMBL" id="CCK77615.1"/>
    </source>
</evidence>
<dbReference type="EMBL" id="FO203512">
    <property type="protein sequence ID" value="CCK77615.1"/>
    <property type="molecule type" value="Genomic_DNA"/>
</dbReference>